<feature type="repeat" description="TPR" evidence="1">
    <location>
        <begin position="566"/>
        <end position="599"/>
    </location>
</feature>
<gene>
    <name evidence="2" type="ORF">EBB_19360</name>
</gene>
<dbReference type="PROSITE" id="PS50005">
    <property type="entry name" value="TPR"/>
    <property type="match status" value="8"/>
</dbReference>
<feature type="repeat" description="TPR" evidence="1">
    <location>
        <begin position="460"/>
        <end position="493"/>
    </location>
</feature>
<dbReference type="InterPro" id="IPR009003">
    <property type="entry name" value="Peptidase_S1_PA"/>
</dbReference>
<reference evidence="2 3" key="1">
    <citation type="submission" date="2020-09" db="EMBL/GenBank/DDBJ databases">
        <title>Methylomonas albis sp. nov. and Methylomonas fluvii sp. nov.: Two cold-adapted methanotrophs from the River Elbe and an amended description of Methylovulum psychrotolerans strain Eb1.</title>
        <authorList>
            <person name="Bussmann I.K."/>
            <person name="Klings K.-W."/>
            <person name="Warnstedt J."/>
            <person name="Hoppert M."/>
            <person name="Saborowski A."/>
            <person name="Horn F."/>
            <person name="Liebner S."/>
        </authorList>
    </citation>
    <scope>NUCLEOTIDE SEQUENCE [LARGE SCALE GENOMIC DNA]</scope>
    <source>
        <strain evidence="2 3">EbB</strain>
    </source>
</reference>
<sequence length="790" mass="85499">MNKVQQAVSIFLCLLGLPGCETRAEYDAEGLFKYVSPSVVTIIAFDEKGQQEGQGSGVAIDKDRIVTNCHVVRETHSLKVTAGDHDYAATWTQADPTRDICLLSVEGLTPMPLPEFRLLDDLKIGETVYAVGNPLGFGLSVNSGLISSISPYRDEQVILASVPLSPGSSGGGLFDSRGRLLGITTAILSAGQNLNIVLPANWVTELNKRGVAAPAVAEFPGPEPHWMEEAQALQAAAKLSEFEKHVRNWRAAQPDSSMAAAYLGVATITQNSAESEAALRDAVRLDDRNEFAWFVLAKLLYSQGHKNEAKQILQKAEQIAPTQGNLYTTKAEWLLEDGKLKEAYSAVQQAIRLEPGVSDHWRILGMVTDRLNQADESAKAFRTALRLNPLDDKIKQALSNVLARNGNPDAAHLAIGKNTDNNPSSAGTLVSMGFTESNRKHYADAEKAFRKAIEIAPETTNAWTGLGGVLQSTNRLKEAEQAYDKAYTLRPDNPKIVAEILANRGNVKSKLGDKQGALQDIQAAVRLDPSSGNVWRSLGILKQENRDYKGVVEAFSKVVNSEVADGADWASLGEALEMLGEKKQALETLEKAEKLAPNNALVLQRLTGYYGRNGDLQKALAYIERALKIDPSTAVNWSSKGYALLKLGRLPEAVSALETATNLDPQLPNAWINLGEAHMRSNNLGKAIPSLEKAITLAPAALDARLYLAQSYLNSRQAEKARTHANVALKAQPELPQALAIVTLAYLMDNNRDAALTNYHKIKARSPQLAQSVKAMAVSQGVSGAQALPD</sequence>
<dbReference type="RefSeq" id="WP_192395390.1">
    <property type="nucleotide sequence ID" value="NZ_CAJHIU010000003.1"/>
</dbReference>
<dbReference type="SUPFAM" id="SSF50494">
    <property type="entry name" value="Trypsin-like serine proteases"/>
    <property type="match status" value="1"/>
</dbReference>
<dbReference type="InterPro" id="IPR019734">
    <property type="entry name" value="TPR_rpt"/>
</dbReference>
<proteinExistence type="predicted"/>
<evidence type="ECO:0000313" key="3">
    <source>
        <dbReference type="Proteomes" id="UP000641152"/>
    </source>
</evidence>
<dbReference type="SUPFAM" id="SSF48452">
    <property type="entry name" value="TPR-like"/>
    <property type="match status" value="2"/>
</dbReference>
<dbReference type="Pfam" id="PF13365">
    <property type="entry name" value="Trypsin_2"/>
    <property type="match status" value="1"/>
</dbReference>
<dbReference type="Gene3D" id="2.40.10.10">
    <property type="entry name" value="Trypsin-like serine proteases"/>
    <property type="match status" value="2"/>
</dbReference>
<feature type="repeat" description="TPR" evidence="1">
    <location>
        <begin position="426"/>
        <end position="459"/>
    </location>
</feature>
<feature type="repeat" description="TPR" evidence="1">
    <location>
        <begin position="358"/>
        <end position="391"/>
    </location>
</feature>
<dbReference type="InterPro" id="IPR043504">
    <property type="entry name" value="Peptidase_S1_PA_chymotrypsin"/>
</dbReference>
<keyword evidence="1" id="KW-0802">TPR repeat</keyword>
<dbReference type="Pfam" id="PF13432">
    <property type="entry name" value="TPR_16"/>
    <property type="match status" value="2"/>
</dbReference>
<feature type="repeat" description="TPR" evidence="1">
    <location>
        <begin position="634"/>
        <end position="667"/>
    </location>
</feature>
<dbReference type="EMBL" id="JACXST010000003">
    <property type="protein sequence ID" value="MBD9362627.1"/>
    <property type="molecule type" value="Genomic_DNA"/>
</dbReference>
<feature type="repeat" description="TPR" evidence="1">
    <location>
        <begin position="498"/>
        <end position="531"/>
    </location>
</feature>
<dbReference type="Pfam" id="PF13181">
    <property type="entry name" value="TPR_8"/>
    <property type="match status" value="4"/>
</dbReference>
<dbReference type="PANTHER" id="PTHR44998:SF1">
    <property type="entry name" value="UDP-N-ACETYLGLUCOSAMINE--PEPTIDE N-ACETYLGLUCOSAMINYLTRANSFERASE 110 KDA SUBUNIT"/>
    <property type="match status" value="1"/>
</dbReference>
<dbReference type="InterPro" id="IPR011990">
    <property type="entry name" value="TPR-like_helical_dom_sf"/>
</dbReference>
<keyword evidence="3" id="KW-1185">Reference proteome</keyword>
<dbReference type="SMART" id="SM00028">
    <property type="entry name" value="TPR"/>
    <property type="match status" value="13"/>
</dbReference>
<dbReference type="InterPro" id="IPR001940">
    <property type="entry name" value="Peptidase_S1C"/>
</dbReference>
<protein>
    <submittedName>
        <fullName evidence="2">Tetratricopeptide repeat protein</fullName>
    </submittedName>
</protein>
<evidence type="ECO:0000313" key="2">
    <source>
        <dbReference type="EMBL" id="MBD9362627.1"/>
    </source>
</evidence>
<dbReference type="Pfam" id="PF13414">
    <property type="entry name" value="TPR_11"/>
    <property type="match status" value="1"/>
</dbReference>
<organism evidence="2 3">
    <name type="scientific">Methylomonas fluvii</name>
    <dbReference type="NCBI Taxonomy" id="1854564"/>
    <lineage>
        <taxon>Bacteria</taxon>
        <taxon>Pseudomonadati</taxon>
        <taxon>Pseudomonadota</taxon>
        <taxon>Gammaproteobacteria</taxon>
        <taxon>Methylococcales</taxon>
        <taxon>Methylococcaceae</taxon>
        <taxon>Methylomonas</taxon>
    </lineage>
</organism>
<dbReference type="PANTHER" id="PTHR44998">
    <property type="match status" value="1"/>
</dbReference>
<accession>A0ABR9DHS1</accession>
<dbReference type="PRINTS" id="PR00834">
    <property type="entry name" value="PROTEASES2C"/>
</dbReference>
<feature type="repeat" description="TPR" evidence="1">
    <location>
        <begin position="668"/>
        <end position="701"/>
    </location>
</feature>
<name>A0ABR9DHS1_9GAMM</name>
<comment type="caution">
    <text evidence="2">The sequence shown here is derived from an EMBL/GenBank/DDBJ whole genome shotgun (WGS) entry which is preliminary data.</text>
</comment>
<feature type="repeat" description="TPR" evidence="1">
    <location>
        <begin position="600"/>
        <end position="633"/>
    </location>
</feature>
<dbReference type="Gene3D" id="1.25.40.10">
    <property type="entry name" value="Tetratricopeptide repeat domain"/>
    <property type="match status" value="2"/>
</dbReference>
<dbReference type="Proteomes" id="UP000641152">
    <property type="component" value="Unassembled WGS sequence"/>
</dbReference>
<evidence type="ECO:0000256" key="1">
    <source>
        <dbReference type="PROSITE-ProRule" id="PRU00339"/>
    </source>
</evidence>